<dbReference type="SMART" id="SM00331">
    <property type="entry name" value="PP2C_SIG"/>
    <property type="match status" value="1"/>
</dbReference>
<dbReference type="Proteomes" id="UP000231586">
    <property type="component" value="Unassembled WGS sequence"/>
</dbReference>
<proteinExistence type="predicted"/>
<keyword evidence="1" id="KW-0378">Hydrolase</keyword>
<dbReference type="SUPFAM" id="SSF55781">
    <property type="entry name" value="GAF domain-like"/>
    <property type="match status" value="1"/>
</dbReference>
<organism evidence="3 4">
    <name type="scientific">Luteimicrobium subarcticum</name>
    <dbReference type="NCBI Taxonomy" id="620910"/>
    <lineage>
        <taxon>Bacteria</taxon>
        <taxon>Bacillati</taxon>
        <taxon>Actinomycetota</taxon>
        <taxon>Actinomycetes</taxon>
        <taxon>Micrococcales</taxon>
        <taxon>Luteimicrobium</taxon>
    </lineage>
</organism>
<dbReference type="Gene3D" id="3.60.40.10">
    <property type="entry name" value="PPM-type phosphatase domain"/>
    <property type="match status" value="1"/>
</dbReference>
<dbReference type="Gene3D" id="3.30.450.20">
    <property type="entry name" value="PAS domain"/>
    <property type="match status" value="1"/>
</dbReference>
<dbReference type="InterPro" id="IPR001932">
    <property type="entry name" value="PPM-type_phosphatase-like_dom"/>
</dbReference>
<reference evidence="3 4" key="1">
    <citation type="submission" date="2017-11" db="EMBL/GenBank/DDBJ databases">
        <title>Genomic Encyclopedia of Archaeal and Bacterial Type Strains, Phase II (KMG-II): From Individual Species to Whole Genera.</title>
        <authorList>
            <person name="Goeker M."/>
        </authorList>
    </citation>
    <scope>NUCLEOTIDE SEQUENCE [LARGE SCALE GENOMIC DNA]</scope>
    <source>
        <strain evidence="3 4">DSM 22413</strain>
    </source>
</reference>
<keyword evidence="4" id="KW-1185">Reference proteome</keyword>
<evidence type="ECO:0000256" key="1">
    <source>
        <dbReference type="ARBA" id="ARBA00022801"/>
    </source>
</evidence>
<accession>A0A2M8W6T8</accession>
<dbReference type="InterPro" id="IPR036457">
    <property type="entry name" value="PPM-type-like_dom_sf"/>
</dbReference>
<feature type="domain" description="PPM-type phosphatase" evidence="2">
    <location>
        <begin position="344"/>
        <end position="560"/>
    </location>
</feature>
<dbReference type="Pfam" id="PF07228">
    <property type="entry name" value="SpoIIE"/>
    <property type="match status" value="1"/>
</dbReference>
<evidence type="ECO:0000313" key="4">
    <source>
        <dbReference type="Proteomes" id="UP000231586"/>
    </source>
</evidence>
<sequence length="563" mass="59982">MSEHWFHEATRGSAVGAEARDVAWESTPLGPPEGWPAPLRQAVELCYSTRFPVMLVWGPDLTLIYNDGYRDMLGTEKHPASLGASARTVWAEIWDDVGPLFDQVLTTGVPTWTEDMPLFMNRSGFVEETSFTFSYSPLRDDDGIVRGVLDIATETTDRVRALRRMTALEALHAAFAGRVDGLDRLAEALVGALAGSGDLARATVYRVSGDRLEPVAHTADTAVDARGRALLDTALRTGRTAVQEPLLAAALGAGHGRPAIGALLLEGSPTQPFDDAARHFLELVAAVVGTAVAESSARRRLVGELRDEVVASGARADGAEQEAARARAASLALQRAMLTVLPTVDGVTFDALYVPAVHTEDVGGDWYDVLELRDGTTALAVGDVTGHDLHAAAVMGQLRSLLRALLWTFDDPPSVSVRRLDEVSAGTGLGAVATLVVARLGAPDDDGCRRLVWSNAGHPPPMVRRADGTVEVLDDRHGALLGLAWARERRQSETVLRPGDTLVLYTDGLVESRRETILDGFRRLASALSASDAPSPAGLHATLAPSTAEDDDVVVVTVALSAR</sequence>
<name>A0A2M8W6T8_9MICO</name>
<dbReference type="OrthoDB" id="319881at2"/>
<evidence type="ECO:0000313" key="3">
    <source>
        <dbReference type="EMBL" id="PJI86643.1"/>
    </source>
</evidence>
<protein>
    <submittedName>
        <fullName evidence="3">Serine phosphatase RsbU (Regulator of sigma subunit)</fullName>
    </submittedName>
</protein>
<dbReference type="AlphaFoldDB" id="A0A2M8W6T8"/>
<dbReference type="PANTHER" id="PTHR43156:SF2">
    <property type="entry name" value="STAGE II SPORULATION PROTEIN E"/>
    <property type="match status" value="1"/>
</dbReference>
<dbReference type="InterPro" id="IPR052016">
    <property type="entry name" value="Bact_Sigma-Reg"/>
</dbReference>
<dbReference type="PANTHER" id="PTHR43156">
    <property type="entry name" value="STAGE II SPORULATION PROTEIN E-RELATED"/>
    <property type="match status" value="1"/>
</dbReference>
<evidence type="ECO:0000259" key="2">
    <source>
        <dbReference type="SMART" id="SM00331"/>
    </source>
</evidence>
<comment type="caution">
    <text evidence="3">The sequence shown here is derived from an EMBL/GenBank/DDBJ whole genome shotgun (WGS) entry which is preliminary data.</text>
</comment>
<dbReference type="SUPFAM" id="SSF81606">
    <property type="entry name" value="PP2C-like"/>
    <property type="match status" value="1"/>
</dbReference>
<dbReference type="EMBL" id="PGTZ01000010">
    <property type="protein sequence ID" value="PJI86643.1"/>
    <property type="molecule type" value="Genomic_DNA"/>
</dbReference>
<dbReference type="RefSeq" id="WP_100350678.1">
    <property type="nucleotide sequence ID" value="NZ_PGTZ01000010.1"/>
</dbReference>
<dbReference type="Pfam" id="PF08448">
    <property type="entry name" value="PAS_4"/>
    <property type="match status" value="1"/>
</dbReference>
<dbReference type="InterPro" id="IPR013656">
    <property type="entry name" value="PAS_4"/>
</dbReference>
<dbReference type="GO" id="GO:0016791">
    <property type="term" value="F:phosphatase activity"/>
    <property type="evidence" value="ECO:0007669"/>
    <property type="project" value="TreeGrafter"/>
</dbReference>
<gene>
    <name evidence="3" type="ORF">CLV34_2563</name>
</gene>